<protein>
    <submittedName>
        <fullName evidence="1">Uncharacterized protein</fullName>
    </submittedName>
</protein>
<dbReference type="AlphaFoldDB" id="A0A0D2ZV00"/>
<dbReference type="Proteomes" id="UP000032141">
    <property type="component" value="Unassembled WGS sequence"/>
</dbReference>
<sequence length="51" mass="6245">MIYLYMSIVSRCMRDSILFSLKIGLHHHLKRRYYGYILIKNMKFIGLKDTY</sequence>
<dbReference type="HOGENOM" id="CLU_3109240_0_0_1"/>
<dbReference type="Gramene" id="Bo01438s010.1">
    <property type="protein sequence ID" value="Bo01438s010.1"/>
    <property type="gene ID" value="Bo01438s010"/>
</dbReference>
<proteinExistence type="predicted"/>
<evidence type="ECO:0000313" key="1">
    <source>
        <dbReference type="EnsemblPlants" id="Bo01438s010.1"/>
    </source>
</evidence>
<reference evidence="1" key="1">
    <citation type="journal article" date="2014" name="Genome Biol.">
        <title>Transcriptome and methylome profiling reveals relics of genome dominance in the mesopolyploid Brassica oleracea.</title>
        <authorList>
            <person name="Parkin I.A."/>
            <person name="Koh C."/>
            <person name="Tang H."/>
            <person name="Robinson S.J."/>
            <person name="Kagale S."/>
            <person name="Clarke W.E."/>
            <person name="Town C.D."/>
            <person name="Nixon J."/>
            <person name="Krishnakumar V."/>
            <person name="Bidwell S.L."/>
            <person name="Denoeud F."/>
            <person name="Belcram H."/>
            <person name="Links M.G."/>
            <person name="Just J."/>
            <person name="Clarke C."/>
            <person name="Bender T."/>
            <person name="Huebert T."/>
            <person name="Mason A.S."/>
            <person name="Pires J.C."/>
            <person name="Barker G."/>
            <person name="Moore J."/>
            <person name="Walley P.G."/>
            <person name="Manoli S."/>
            <person name="Batley J."/>
            <person name="Edwards D."/>
            <person name="Nelson M.N."/>
            <person name="Wang X."/>
            <person name="Paterson A.H."/>
            <person name="King G."/>
            <person name="Bancroft I."/>
            <person name="Chalhoub B."/>
            <person name="Sharpe A.G."/>
        </authorList>
    </citation>
    <scope>NUCLEOTIDE SEQUENCE [LARGE SCALE GENOMIC DNA]</scope>
    <source>
        <strain evidence="1">cv. TO1000</strain>
    </source>
</reference>
<evidence type="ECO:0000313" key="2">
    <source>
        <dbReference type="Proteomes" id="UP000032141"/>
    </source>
</evidence>
<reference evidence="1" key="2">
    <citation type="submission" date="2015-06" db="UniProtKB">
        <authorList>
            <consortium name="EnsemblPlants"/>
        </authorList>
    </citation>
    <scope>IDENTIFICATION</scope>
</reference>
<accession>A0A0D2ZV00</accession>
<keyword evidence="2" id="KW-1185">Reference proteome</keyword>
<name>A0A0D2ZV00_BRAOL</name>
<dbReference type="EnsemblPlants" id="Bo01438s010.1">
    <property type="protein sequence ID" value="Bo01438s010.1"/>
    <property type="gene ID" value="Bo01438s010"/>
</dbReference>
<organism evidence="1 2">
    <name type="scientific">Brassica oleracea var. oleracea</name>
    <dbReference type="NCBI Taxonomy" id="109376"/>
    <lineage>
        <taxon>Eukaryota</taxon>
        <taxon>Viridiplantae</taxon>
        <taxon>Streptophyta</taxon>
        <taxon>Embryophyta</taxon>
        <taxon>Tracheophyta</taxon>
        <taxon>Spermatophyta</taxon>
        <taxon>Magnoliopsida</taxon>
        <taxon>eudicotyledons</taxon>
        <taxon>Gunneridae</taxon>
        <taxon>Pentapetalae</taxon>
        <taxon>rosids</taxon>
        <taxon>malvids</taxon>
        <taxon>Brassicales</taxon>
        <taxon>Brassicaceae</taxon>
        <taxon>Brassiceae</taxon>
        <taxon>Brassica</taxon>
    </lineage>
</organism>